<dbReference type="AlphaFoldDB" id="A0A2T4B2S7"/>
<reference evidence="4" key="1">
    <citation type="submission" date="2016-07" db="EMBL/GenBank/DDBJ databases">
        <title>Multiple horizontal gene transfer events from other fungi enriched the ability of initially mycotrophic Trichoderma (Ascomycota) to feed on dead plant biomass.</title>
        <authorList>
            <consortium name="DOE Joint Genome Institute"/>
            <person name="Atanasova L."/>
            <person name="Chenthamara K."/>
            <person name="Zhang J."/>
            <person name="Grujic M."/>
            <person name="Henrissat B."/>
            <person name="Kuo A."/>
            <person name="Aerts A."/>
            <person name="Salamov A."/>
            <person name="Lipzen A."/>
            <person name="Labutti K."/>
            <person name="Barry K."/>
            <person name="Miao Y."/>
            <person name="Rahimi M.J."/>
            <person name="Shen Q."/>
            <person name="Grigoriev I.V."/>
            <person name="Kubicek C.P."/>
            <person name="Druzhinina I.S."/>
        </authorList>
    </citation>
    <scope>NUCLEOTIDE SEQUENCE [LARGE SCALE GENOMIC DNA]</scope>
    <source>
        <strain evidence="4">TUCIM 6016</strain>
    </source>
</reference>
<evidence type="ECO:0000313" key="3">
    <source>
        <dbReference type="EMBL" id="PTB63511.1"/>
    </source>
</evidence>
<evidence type="ECO:0000313" key="4">
    <source>
        <dbReference type="Proteomes" id="UP000241546"/>
    </source>
</evidence>
<dbReference type="Gene3D" id="3.30.710.10">
    <property type="entry name" value="Potassium Channel Kv1.1, Chain A"/>
    <property type="match status" value="1"/>
</dbReference>
<dbReference type="EMBL" id="KZ680219">
    <property type="protein sequence ID" value="PTB63511.1"/>
    <property type="molecule type" value="Genomic_DNA"/>
</dbReference>
<evidence type="ECO:0000259" key="2">
    <source>
        <dbReference type="Pfam" id="PF00651"/>
    </source>
</evidence>
<sequence>MAPKLHEIDPNGDTLLILRNPNAPFAVPAPPPGPPQKRAKTHQSADSKPEVHMRLSSKHLALASEYFQKLMVGGWKETTTTAEGQYSYTIQTEDFDEEALLIVMNIIHGKTTNLPRSVNLKRLAKISLLVDYYRCHEAVQFFSQTWLKSLGKTASKSRDHLLELSVSWVSANADAFRNSSMSLIKSSVKPIDSLGLPIPQNIIDVLNARREAHISAILAGFERLVKEQYPKKYIACSFACSSMALGALIKQLVKTGLHHPSPLPPYAGHSILTLNDAICDLGKLPFDKFCPRGAVGEMICDASIKPYHILDKEIKKIKGLEISDFMIIDQPK</sequence>
<feature type="region of interest" description="Disordered" evidence="1">
    <location>
        <begin position="22"/>
        <end position="50"/>
    </location>
</feature>
<proteinExistence type="predicted"/>
<accession>A0A2T4B2S7</accession>
<evidence type="ECO:0000256" key="1">
    <source>
        <dbReference type="SAM" id="MobiDB-lite"/>
    </source>
</evidence>
<name>A0A2T4B2S7_9HYPO</name>
<dbReference type="InterPro" id="IPR011333">
    <property type="entry name" value="SKP1/BTB/POZ_sf"/>
</dbReference>
<gene>
    <name evidence="3" type="ORF">BBK36DRAFT_1143982</name>
</gene>
<organism evidence="3 4">
    <name type="scientific">Trichoderma citrinoviride</name>
    <dbReference type="NCBI Taxonomy" id="58853"/>
    <lineage>
        <taxon>Eukaryota</taxon>
        <taxon>Fungi</taxon>
        <taxon>Dikarya</taxon>
        <taxon>Ascomycota</taxon>
        <taxon>Pezizomycotina</taxon>
        <taxon>Sordariomycetes</taxon>
        <taxon>Hypocreomycetidae</taxon>
        <taxon>Hypocreales</taxon>
        <taxon>Hypocreaceae</taxon>
        <taxon>Trichoderma</taxon>
    </lineage>
</organism>
<keyword evidence="4" id="KW-1185">Reference proteome</keyword>
<dbReference type="Pfam" id="PF00651">
    <property type="entry name" value="BTB"/>
    <property type="match status" value="1"/>
</dbReference>
<dbReference type="RefSeq" id="XP_024746831.1">
    <property type="nucleotide sequence ID" value="XM_024893639.1"/>
</dbReference>
<protein>
    <recommendedName>
        <fullName evidence="2">BTB domain-containing protein</fullName>
    </recommendedName>
</protein>
<dbReference type="OrthoDB" id="5326346at2759"/>
<feature type="domain" description="BTB" evidence="2">
    <location>
        <begin position="58"/>
        <end position="142"/>
    </location>
</feature>
<dbReference type="Proteomes" id="UP000241546">
    <property type="component" value="Unassembled WGS sequence"/>
</dbReference>
<dbReference type="InterPro" id="IPR000210">
    <property type="entry name" value="BTB/POZ_dom"/>
</dbReference>
<dbReference type="GeneID" id="36601757"/>